<organism evidence="1">
    <name type="scientific">Oryza barthii</name>
    <dbReference type="NCBI Taxonomy" id="65489"/>
    <lineage>
        <taxon>Eukaryota</taxon>
        <taxon>Viridiplantae</taxon>
        <taxon>Streptophyta</taxon>
        <taxon>Embryophyta</taxon>
        <taxon>Tracheophyta</taxon>
        <taxon>Spermatophyta</taxon>
        <taxon>Magnoliopsida</taxon>
        <taxon>Liliopsida</taxon>
        <taxon>Poales</taxon>
        <taxon>Poaceae</taxon>
        <taxon>BOP clade</taxon>
        <taxon>Oryzoideae</taxon>
        <taxon>Oryzeae</taxon>
        <taxon>Oryzinae</taxon>
        <taxon>Oryza</taxon>
    </lineage>
</organism>
<evidence type="ECO:0000313" key="1">
    <source>
        <dbReference type="EnsemblPlants" id="OBART09G01890.1"/>
    </source>
</evidence>
<dbReference type="PaxDb" id="65489-OBART09G01890.1"/>
<dbReference type="Gramene" id="OBART09G01890.1">
    <property type="protein sequence ID" value="OBART09G01890.1"/>
    <property type="gene ID" value="OBART09G01890"/>
</dbReference>
<protein>
    <submittedName>
        <fullName evidence="1">Uncharacterized protein</fullName>
    </submittedName>
</protein>
<dbReference type="EnsemblPlants" id="OBART09G01890.1">
    <property type="protein sequence ID" value="OBART09G01890.1"/>
    <property type="gene ID" value="OBART09G01890"/>
</dbReference>
<sequence>MLAVAFFTAMGDNGGGGAQEAEDWGCGGCGCGCCGDRGRGCGGRRHGGLGWLARGVADGCIWLARSNWRRGRRPARRREAQREEVRPAAVEASLAPEARPVAGGRLGTMRCVRQWRRPMWHDEALLVVEEATTELLVGVARSTAHDGWPAGAPVEGSHMSVEVGWWWSIGASAMDS</sequence>
<dbReference type="HOGENOM" id="CLU_078076_0_1_1"/>
<keyword evidence="2" id="KW-1185">Reference proteome</keyword>
<evidence type="ECO:0000313" key="2">
    <source>
        <dbReference type="Proteomes" id="UP000026960"/>
    </source>
</evidence>
<dbReference type="AlphaFoldDB" id="A0A0D3H412"/>
<reference evidence="1" key="2">
    <citation type="submission" date="2015-03" db="UniProtKB">
        <authorList>
            <consortium name="EnsemblPlants"/>
        </authorList>
    </citation>
    <scope>IDENTIFICATION</scope>
</reference>
<reference evidence="1" key="1">
    <citation type="journal article" date="2009" name="Rice">
        <title>De Novo Next Generation Sequencing of Plant Genomes.</title>
        <authorList>
            <person name="Rounsley S."/>
            <person name="Marri P.R."/>
            <person name="Yu Y."/>
            <person name="He R."/>
            <person name="Sisneros N."/>
            <person name="Goicoechea J.L."/>
            <person name="Lee S.J."/>
            <person name="Angelova A."/>
            <person name="Kudrna D."/>
            <person name="Luo M."/>
            <person name="Affourtit J."/>
            <person name="Desany B."/>
            <person name="Knight J."/>
            <person name="Niazi F."/>
            <person name="Egholm M."/>
            <person name="Wing R.A."/>
        </authorList>
    </citation>
    <scope>NUCLEOTIDE SEQUENCE [LARGE SCALE GENOMIC DNA]</scope>
    <source>
        <strain evidence="1">cv. IRGC 105608</strain>
    </source>
</reference>
<proteinExistence type="predicted"/>
<name>A0A0D3H412_9ORYZ</name>
<dbReference type="Proteomes" id="UP000026960">
    <property type="component" value="Chromosome 9"/>
</dbReference>
<accession>A0A0D3H412</accession>